<comment type="caution">
    <text evidence="2">The sequence shown here is derived from an EMBL/GenBank/DDBJ whole genome shotgun (WGS) entry which is preliminary data.</text>
</comment>
<organism evidence="2 3">
    <name type="scientific">Allotamlana fucoidanivorans</name>
    <dbReference type="NCBI Taxonomy" id="2583814"/>
    <lineage>
        <taxon>Bacteria</taxon>
        <taxon>Pseudomonadati</taxon>
        <taxon>Bacteroidota</taxon>
        <taxon>Flavobacteriia</taxon>
        <taxon>Flavobacteriales</taxon>
        <taxon>Flavobacteriaceae</taxon>
        <taxon>Allotamlana</taxon>
    </lineage>
</organism>
<dbReference type="EMBL" id="VDCS01000017">
    <property type="protein sequence ID" value="TNJ41706.1"/>
    <property type="molecule type" value="Genomic_DNA"/>
</dbReference>
<evidence type="ECO:0000313" key="3">
    <source>
        <dbReference type="Proteomes" id="UP000308713"/>
    </source>
</evidence>
<dbReference type="AlphaFoldDB" id="A0A5C4SDS0"/>
<feature type="signal peptide" evidence="1">
    <location>
        <begin position="1"/>
        <end position="27"/>
    </location>
</feature>
<keyword evidence="1" id="KW-0732">Signal</keyword>
<keyword evidence="3" id="KW-1185">Reference proteome</keyword>
<dbReference type="Proteomes" id="UP000308713">
    <property type="component" value="Unassembled WGS sequence"/>
</dbReference>
<gene>
    <name evidence="2" type="ORF">FGF67_15600</name>
</gene>
<protein>
    <recommendedName>
        <fullName evidence="4">PDZ domain-containing protein</fullName>
    </recommendedName>
</protein>
<dbReference type="Gene3D" id="2.40.70.10">
    <property type="entry name" value="Acid Proteases"/>
    <property type="match status" value="1"/>
</dbReference>
<sequence length="407" mass="46291">MQKKKSIKALSILLLGCMIFMNNTIEAQQNRFTKGLRSDKNYYTEIHFDFISEKIIIPVTIENRTYKFMLDTGAPNVISKELSVKIESKSISQINVSDATNKRNQLELVSIPELQLGSIRFINCPTLVDNTSHNLIFDCFDIDGIIGSNMLYKSIIQINLDNKLLVVTDTPKRLHLNKDEAFKMDLINAQKSPYIWIEFKGDKTVKEHVLIDTGMKGFYDLTLNHMNKLSDYGIYTKVSEATGSASMSLFGTAKQNTQYRLIIDQLKFVNTVFNNTLVKTTNDTNSRIGAEMLKYGTMTFNFKQKRFYFNPHNRVVDMKQKHLGFSPSILGNKIIVGIVWSADLKEQLEYGDEIITVDDLDVQSTPLCDFINGSAQVMHNDTFSMVVKKANGALKTVLIKKSYFKGE</sequence>
<evidence type="ECO:0008006" key="4">
    <source>
        <dbReference type="Google" id="ProtNLM"/>
    </source>
</evidence>
<evidence type="ECO:0000256" key="1">
    <source>
        <dbReference type="SAM" id="SignalP"/>
    </source>
</evidence>
<feature type="chain" id="PRO_5022973833" description="PDZ domain-containing protein" evidence="1">
    <location>
        <begin position="28"/>
        <end position="407"/>
    </location>
</feature>
<dbReference type="SUPFAM" id="SSF50630">
    <property type="entry name" value="Acid proteases"/>
    <property type="match status" value="1"/>
</dbReference>
<dbReference type="Pfam" id="PF13650">
    <property type="entry name" value="Asp_protease_2"/>
    <property type="match status" value="1"/>
</dbReference>
<reference evidence="2 3" key="1">
    <citation type="submission" date="2019-05" db="EMBL/GenBank/DDBJ databases">
        <title>Tamlana fucoidanivorans sp. nov., isolated from the surface of algae collected from Fujian province in China.</title>
        <authorList>
            <person name="Li J."/>
        </authorList>
    </citation>
    <scope>NUCLEOTIDE SEQUENCE [LARGE SCALE GENOMIC DNA]</scope>
    <source>
        <strain evidence="2 3">CW2-9</strain>
    </source>
</reference>
<proteinExistence type="predicted"/>
<dbReference type="CDD" id="cd05483">
    <property type="entry name" value="retropepsin_like_bacteria"/>
    <property type="match status" value="1"/>
</dbReference>
<evidence type="ECO:0000313" key="2">
    <source>
        <dbReference type="EMBL" id="TNJ41706.1"/>
    </source>
</evidence>
<dbReference type="RefSeq" id="WP_139698693.1">
    <property type="nucleotide sequence ID" value="NZ_CP074074.1"/>
</dbReference>
<dbReference type="InterPro" id="IPR021109">
    <property type="entry name" value="Peptidase_aspartic_dom_sf"/>
</dbReference>
<dbReference type="InterPro" id="IPR034122">
    <property type="entry name" value="Retropepsin-like_bacterial"/>
</dbReference>
<accession>A0A5C4SDS0</accession>
<name>A0A5C4SDS0_9FLAO</name>